<dbReference type="STRING" id="284592.Q6BLW4"/>
<dbReference type="eggNOG" id="ENOG502S3D4">
    <property type="taxonomic scope" value="Eukaryota"/>
</dbReference>
<evidence type="ECO:0000313" key="2">
    <source>
        <dbReference type="EMBL" id="CAG89148.2"/>
    </source>
</evidence>
<keyword evidence="3" id="KW-1185">Reference proteome</keyword>
<dbReference type="InParanoid" id="Q6BLW4"/>
<dbReference type="OMA" id="YISNCIP"/>
<dbReference type="PANTHER" id="PTHR37283">
    <property type="entry name" value="PH DOMAIN-CONTAINING PROTEIN YHR131C"/>
    <property type="match status" value="1"/>
</dbReference>
<feature type="region of interest" description="Disordered" evidence="1">
    <location>
        <begin position="1"/>
        <end position="24"/>
    </location>
</feature>
<dbReference type="RefSeq" id="XP_460807.2">
    <property type="nucleotide sequence ID" value="XM_460807.1"/>
</dbReference>
<organism evidence="2 3">
    <name type="scientific">Debaryomyces hansenii (strain ATCC 36239 / CBS 767 / BCRC 21394 / JCM 1990 / NBRC 0083 / IGC 2968)</name>
    <name type="common">Yeast</name>
    <name type="synonym">Torulaspora hansenii</name>
    <dbReference type="NCBI Taxonomy" id="284592"/>
    <lineage>
        <taxon>Eukaryota</taxon>
        <taxon>Fungi</taxon>
        <taxon>Dikarya</taxon>
        <taxon>Ascomycota</taxon>
        <taxon>Saccharomycotina</taxon>
        <taxon>Pichiomycetes</taxon>
        <taxon>Debaryomycetaceae</taxon>
        <taxon>Debaryomyces</taxon>
    </lineage>
</organism>
<sequence length="482" mass="54967">MTSEVPGYYDQENSEGLPIYTAPSEPLPQYEPSLEYFGLSLIKTEFSSPYHYNNGNRSWKPVLLEINSTQLNIYDLKVEKKVLELIVALYNDSNQLNDVMQIVQNEKMNNDGDDDLDEMWNDAYQGEVDDLKQSTSTKWKSSWHKSKYSKVLNKSISQYYELIKENRMLFEPTRSATEYSIFKTKFQGNQIASYTLNNMYVGEAPSLNHLVSSMYKEDKSHINKHNISTLVKYKNTLRVRIELKQMLLQFWSFYGMLHWFRALSIAKDLSSPLENRSVTKLKSIPSRNSRNNNLLAATEAAAMLGMASEDHDLTYFTDPFNSHSPKHIISENSDYADVSTVSSGSNTPYSVFSNERRESVGSTSTDISTIPNNRYNKNINKFSLVSYDKVFATTVEKQYISNCIPDLNSFDKWCGLDVTVSNYKQYLSPSQQNASSKNIFISSSALDNASWGISKVLKKQPQQSNCSKNFVIDSKGLVSLAH</sequence>
<dbReference type="EMBL" id="CR382138">
    <property type="protein sequence ID" value="CAG89148.2"/>
    <property type="molecule type" value="Genomic_DNA"/>
</dbReference>
<name>Q6BLW4_DEBHA</name>
<gene>
    <name evidence="2" type="ordered locus">DEHA2F10164g</name>
</gene>
<accession>Q6BLW4</accession>
<proteinExistence type="predicted"/>
<dbReference type="Proteomes" id="UP000000599">
    <property type="component" value="Chromosome F"/>
</dbReference>
<protein>
    <submittedName>
        <fullName evidence="2">DEHA2F10164p</fullName>
    </submittedName>
</protein>
<dbReference type="OrthoDB" id="5865767at2759"/>
<reference evidence="2 3" key="1">
    <citation type="journal article" date="2004" name="Nature">
        <title>Genome evolution in yeasts.</title>
        <authorList>
            <consortium name="Genolevures"/>
            <person name="Dujon B."/>
            <person name="Sherman D."/>
            <person name="Fischer G."/>
            <person name="Durrens P."/>
            <person name="Casaregola S."/>
            <person name="Lafontaine I."/>
            <person name="de Montigny J."/>
            <person name="Marck C."/>
            <person name="Neuveglise C."/>
            <person name="Talla E."/>
            <person name="Goffard N."/>
            <person name="Frangeul L."/>
            <person name="Aigle M."/>
            <person name="Anthouard V."/>
            <person name="Babour A."/>
            <person name="Barbe V."/>
            <person name="Barnay S."/>
            <person name="Blanchin S."/>
            <person name="Beckerich J.M."/>
            <person name="Beyne E."/>
            <person name="Bleykasten C."/>
            <person name="Boisrame A."/>
            <person name="Boyer J."/>
            <person name="Cattolico L."/>
            <person name="Confanioleri F."/>
            <person name="de Daruvar A."/>
            <person name="Despons L."/>
            <person name="Fabre E."/>
            <person name="Fairhead C."/>
            <person name="Ferry-Dumazet H."/>
            <person name="Groppi A."/>
            <person name="Hantraye F."/>
            <person name="Hennequin C."/>
            <person name="Jauniaux N."/>
            <person name="Joyet P."/>
            <person name="Kachouri R."/>
            <person name="Kerrest A."/>
            <person name="Koszul R."/>
            <person name="Lemaire M."/>
            <person name="Lesur I."/>
            <person name="Ma L."/>
            <person name="Muller H."/>
            <person name="Nicaud J.M."/>
            <person name="Nikolski M."/>
            <person name="Oztas S."/>
            <person name="Ozier-Kalogeropoulos O."/>
            <person name="Pellenz S."/>
            <person name="Potier S."/>
            <person name="Richard G.F."/>
            <person name="Straub M.L."/>
            <person name="Suleau A."/>
            <person name="Swennene D."/>
            <person name="Tekaia F."/>
            <person name="Wesolowski-Louvel M."/>
            <person name="Westhof E."/>
            <person name="Wirth B."/>
            <person name="Zeniou-Meyer M."/>
            <person name="Zivanovic I."/>
            <person name="Bolotin-Fukuhara M."/>
            <person name="Thierry A."/>
            <person name="Bouchier C."/>
            <person name="Caudron B."/>
            <person name="Scarpelli C."/>
            <person name="Gaillardin C."/>
            <person name="Weissenbach J."/>
            <person name="Wincker P."/>
            <person name="Souciet J.L."/>
        </authorList>
    </citation>
    <scope>NUCLEOTIDE SEQUENCE [LARGE SCALE GENOMIC DNA]</scope>
    <source>
        <strain evidence="3">ATCC 36239 / CBS 767 / BCRC 21394 / JCM 1990 / NBRC 0083 / IGC 2968</strain>
    </source>
</reference>
<dbReference type="VEuPathDB" id="FungiDB:DEHA2F10164g"/>
<dbReference type="AlphaFoldDB" id="Q6BLW4"/>
<evidence type="ECO:0000256" key="1">
    <source>
        <dbReference type="SAM" id="MobiDB-lite"/>
    </source>
</evidence>
<evidence type="ECO:0000313" key="3">
    <source>
        <dbReference type="Proteomes" id="UP000000599"/>
    </source>
</evidence>
<dbReference type="GeneID" id="2904223"/>
<dbReference type="PANTHER" id="PTHR37283:SF1">
    <property type="entry name" value="PH DOMAIN-CONTAINING PROTEIN YHR131C"/>
    <property type="match status" value="1"/>
</dbReference>
<dbReference type="HOGENOM" id="CLU_568567_0_0_1"/>
<dbReference type="KEGG" id="dha:DEHA2F10164g"/>